<organism evidence="1 2">
    <name type="scientific">Entomophthora muscae</name>
    <dbReference type="NCBI Taxonomy" id="34485"/>
    <lineage>
        <taxon>Eukaryota</taxon>
        <taxon>Fungi</taxon>
        <taxon>Fungi incertae sedis</taxon>
        <taxon>Zoopagomycota</taxon>
        <taxon>Entomophthoromycotina</taxon>
        <taxon>Entomophthoromycetes</taxon>
        <taxon>Entomophthorales</taxon>
        <taxon>Entomophthoraceae</taxon>
        <taxon>Entomophthora</taxon>
    </lineage>
</organism>
<gene>
    <name evidence="1" type="primary">TIF45_3</name>
    <name evidence="1" type="ORF">DSO57_1001588</name>
</gene>
<keyword evidence="1" id="KW-0396">Initiation factor</keyword>
<evidence type="ECO:0000313" key="1">
    <source>
        <dbReference type="EMBL" id="KAJ9059517.1"/>
    </source>
</evidence>
<dbReference type="EMBL" id="QTSX02005683">
    <property type="protein sequence ID" value="KAJ9059517.1"/>
    <property type="molecule type" value="Genomic_DNA"/>
</dbReference>
<sequence>MISSSLKGTSSPLNPHDDQFKGLASAEKAALTKPCENSDYITIFNDPINFNIKHPLQSSWTLWYDSASKKSNTKDWTQNIKALITFSTVEDFWGVFNNISKVSELSIGSNFHLFKEGIRPAWEDPANENGGRWMCQPNRQQATSYIDDLWLYSILYCIGESGPEADETCGLVVSARKAFYRISLWTRSSSDAEILKQVGTQFREAIDLTSKEQLEFQPHNESHKFADKSEKLIV</sequence>
<comment type="caution">
    <text evidence="1">The sequence shown here is derived from an EMBL/GenBank/DDBJ whole genome shotgun (WGS) entry which is preliminary data.</text>
</comment>
<proteinExistence type="predicted"/>
<keyword evidence="1" id="KW-0648">Protein biosynthesis</keyword>
<accession>A0ACC2SB74</accession>
<evidence type="ECO:0000313" key="2">
    <source>
        <dbReference type="Proteomes" id="UP001165960"/>
    </source>
</evidence>
<name>A0ACC2SB74_9FUNG</name>
<protein>
    <submittedName>
        <fullName evidence="1">Eukaryotic translation initiation factor 4E</fullName>
    </submittedName>
</protein>
<reference evidence="1" key="1">
    <citation type="submission" date="2022-04" db="EMBL/GenBank/DDBJ databases">
        <title>Genome of the entomopathogenic fungus Entomophthora muscae.</title>
        <authorList>
            <person name="Elya C."/>
            <person name="Lovett B.R."/>
            <person name="Lee E."/>
            <person name="Macias A.M."/>
            <person name="Hajek A.E."/>
            <person name="De Bivort B.L."/>
            <person name="Kasson M.T."/>
            <person name="De Fine Licht H.H."/>
            <person name="Stajich J.E."/>
        </authorList>
    </citation>
    <scope>NUCLEOTIDE SEQUENCE</scope>
    <source>
        <strain evidence="1">Berkeley</strain>
    </source>
</reference>
<keyword evidence="2" id="KW-1185">Reference proteome</keyword>
<dbReference type="Proteomes" id="UP001165960">
    <property type="component" value="Unassembled WGS sequence"/>
</dbReference>